<dbReference type="InterPro" id="IPR000683">
    <property type="entry name" value="Gfo/Idh/MocA-like_OxRdtase_N"/>
</dbReference>
<dbReference type="PANTHER" id="PTHR42840:SF5">
    <property type="entry name" value="NAD(P)-BINDING ROSSMANN-FOLD SUPERFAMILY PROTEIN"/>
    <property type="match status" value="1"/>
</dbReference>
<dbReference type="Pfam" id="PF01408">
    <property type="entry name" value="GFO_IDH_MocA"/>
    <property type="match status" value="1"/>
</dbReference>
<dbReference type="PANTHER" id="PTHR42840">
    <property type="entry name" value="NAD(P)-BINDING ROSSMANN-FOLD SUPERFAMILY PROTEIN-RELATED"/>
    <property type="match status" value="1"/>
</dbReference>
<feature type="compositionally biased region" description="Basic and acidic residues" evidence="1">
    <location>
        <begin position="1"/>
        <end position="13"/>
    </location>
</feature>
<reference evidence="4 5" key="1">
    <citation type="submission" date="2020-03" db="EMBL/GenBank/DDBJ databases">
        <title>Draft Genome Sequence of Cudoniella acicularis.</title>
        <authorList>
            <person name="Buettner E."/>
            <person name="Kellner H."/>
        </authorList>
    </citation>
    <scope>NUCLEOTIDE SEQUENCE [LARGE SCALE GENOMIC DNA]</scope>
    <source>
        <strain evidence="4 5">DSM 108380</strain>
    </source>
</reference>
<dbReference type="Pfam" id="PF02894">
    <property type="entry name" value="GFO_IDH_MocA_C"/>
    <property type="match status" value="1"/>
</dbReference>
<evidence type="ECO:0000256" key="1">
    <source>
        <dbReference type="SAM" id="MobiDB-lite"/>
    </source>
</evidence>
<dbReference type="GO" id="GO:0000166">
    <property type="term" value="F:nucleotide binding"/>
    <property type="evidence" value="ECO:0007669"/>
    <property type="project" value="InterPro"/>
</dbReference>
<organism evidence="4 5">
    <name type="scientific">Cudoniella acicularis</name>
    <dbReference type="NCBI Taxonomy" id="354080"/>
    <lineage>
        <taxon>Eukaryota</taxon>
        <taxon>Fungi</taxon>
        <taxon>Dikarya</taxon>
        <taxon>Ascomycota</taxon>
        <taxon>Pezizomycotina</taxon>
        <taxon>Leotiomycetes</taxon>
        <taxon>Helotiales</taxon>
        <taxon>Tricladiaceae</taxon>
        <taxon>Cudoniella</taxon>
    </lineage>
</organism>
<dbReference type="GO" id="GO:0016491">
    <property type="term" value="F:oxidoreductase activity"/>
    <property type="evidence" value="ECO:0007669"/>
    <property type="project" value="TreeGrafter"/>
</dbReference>
<dbReference type="SUPFAM" id="SSF55347">
    <property type="entry name" value="Glyceraldehyde-3-phosphate dehydrogenase-like, C-terminal domain"/>
    <property type="match status" value="1"/>
</dbReference>
<feature type="domain" description="Gfo/Idh/MocA-like oxidoreductase N-terminal" evidence="2">
    <location>
        <begin position="75"/>
        <end position="181"/>
    </location>
</feature>
<protein>
    <recommendedName>
        <fullName evidence="6">Gfo/Idh/MocA-like oxidoreductase N-terminal domain-containing protein</fullName>
    </recommendedName>
</protein>
<gene>
    <name evidence="4" type="ORF">G7Y89_g8979</name>
</gene>
<dbReference type="SUPFAM" id="SSF51735">
    <property type="entry name" value="NAD(P)-binding Rossmann-fold domains"/>
    <property type="match status" value="1"/>
</dbReference>
<dbReference type="Gene3D" id="3.30.360.10">
    <property type="entry name" value="Dihydrodipicolinate Reductase, domain 2"/>
    <property type="match status" value="1"/>
</dbReference>
<dbReference type="InterPro" id="IPR036291">
    <property type="entry name" value="NAD(P)-bd_dom_sf"/>
</dbReference>
<dbReference type="OrthoDB" id="64915at2759"/>
<dbReference type="EMBL" id="JAAMPI010000711">
    <property type="protein sequence ID" value="KAF4629173.1"/>
    <property type="molecule type" value="Genomic_DNA"/>
</dbReference>
<proteinExistence type="predicted"/>
<name>A0A8H4W032_9HELO</name>
<dbReference type="Proteomes" id="UP000566819">
    <property type="component" value="Unassembled WGS sequence"/>
</dbReference>
<accession>A0A8H4W032</accession>
<keyword evidence="5" id="KW-1185">Reference proteome</keyword>
<comment type="caution">
    <text evidence="4">The sequence shown here is derived from an EMBL/GenBank/DDBJ whole genome shotgun (WGS) entry which is preliminary data.</text>
</comment>
<evidence type="ECO:0000259" key="3">
    <source>
        <dbReference type="Pfam" id="PF02894"/>
    </source>
</evidence>
<evidence type="ECO:0008006" key="6">
    <source>
        <dbReference type="Google" id="ProtNLM"/>
    </source>
</evidence>
<feature type="region of interest" description="Disordered" evidence="1">
    <location>
        <begin position="1"/>
        <end position="35"/>
    </location>
</feature>
<evidence type="ECO:0000313" key="4">
    <source>
        <dbReference type="EMBL" id="KAF4629173.1"/>
    </source>
</evidence>
<dbReference type="GO" id="GO:0005737">
    <property type="term" value="C:cytoplasm"/>
    <property type="evidence" value="ECO:0007669"/>
    <property type="project" value="TreeGrafter"/>
</dbReference>
<dbReference type="InterPro" id="IPR004104">
    <property type="entry name" value="Gfo/Idh/MocA-like_OxRdtase_C"/>
</dbReference>
<evidence type="ECO:0000259" key="2">
    <source>
        <dbReference type="Pfam" id="PF01408"/>
    </source>
</evidence>
<evidence type="ECO:0000313" key="5">
    <source>
        <dbReference type="Proteomes" id="UP000566819"/>
    </source>
</evidence>
<sequence>MASETRNESRDELPSPVANMEKHNSQDRQTVTPFSKVGSLSNMPCITRVTIKEFTNGFASDIDPENKDKAFKLEVIPAVLASQNLTLKAIYSRTLSSAQTLLTTYTNITLYSSDSGSGHTYHDLLLRPDIHAVILALPILTQPEFIEAALAAGKHVLSEKPIAQDVARAEKLIEYSKSEKVKGGATWAVAENFRFLESFEFAKQEIGKLGRVLGFRVKVFGNVKPGGEIFWCVYLYLSFSSPFSYYTALCLTPKKRKTNQLYLETAWRKKPEYQGGFLLDGGVHFVAGTRLLLGEEAKPTSLTAYTTLLQEHLPPVDTVDSVWQTASGISGTFSVSFGTTLSGSEYTVACEKGSVTIVKSKVTVRLGEENQDNVSSTEFKDEGSGVKQEVAAWAESLVDKSPNPKQSPEQALGDLEILEKMLRSGESQAQAQSLKYQV</sequence>
<dbReference type="AlphaFoldDB" id="A0A8H4W032"/>
<dbReference type="GO" id="GO:0006740">
    <property type="term" value="P:NADPH regeneration"/>
    <property type="evidence" value="ECO:0007669"/>
    <property type="project" value="TreeGrafter"/>
</dbReference>
<dbReference type="Gene3D" id="3.40.50.720">
    <property type="entry name" value="NAD(P)-binding Rossmann-like Domain"/>
    <property type="match status" value="1"/>
</dbReference>
<feature type="domain" description="Gfo/Idh/MocA-like oxidoreductase C-terminal" evidence="3">
    <location>
        <begin position="262"/>
        <end position="427"/>
    </location>
</feature>